<reference evidence="2 3" key="1">
    <citation type="submission" date="2016-10" db="EMBL/GenBank/DDBJ databases">
        <authorList>
            <person name="Varghese N."/>
            <person name="Submissions S."/>
        </authorList>
    </citation>
    <scope>NUCLEOTIDE SEQUENCE [LARGE SCALE GENOMIC DNA]</scope>
    <source>
        <strain evidence="2 3">NLAE-zl-C224</strain>
    </source>
</reference>
<accession>A0ABY0QJN8</accession>
<dbReference type="RefSeq" id="WP_176760133.1">
    <property type="nucleotide sequence ID" value="NZ_FNGL01000003.1"/>
</dbReference>
<gene>
    <name evidence="2" type="ORF">SAMN05216497_103192</name>
</gene>
<sequence>MYVLLFLLIVILIFLLLLNIYPIKVIGNFNSYDIPNFNILFSWLYPFIKGNIISNNGDIYLDIYFFNKKIYKKPIKNNGNIKNSFYMLKELKPSYAEIKTSYGFSDPSNTGVTYGIINLLSQYINFDVFHNNPDFSMDYDYFDITTIMAPNAQQQNIAQNQQQQQNQQQNQSTTSPKPGK</sequence>
<evidence type="ECO:0000313" key="2">
    <source>
        <dbReference type="EMBL" id="SDK98072.1"/>
    </source>
</evidence>
<protein>
    <recommendedName>
        <fullName evidence="4">Membrane associated protein</fullName>
    </recommendedName>
</protein>
<keyword evidence="3" id="KW-1185">Reference proteome</keyword>
<feature type="compositionally biased region" description="Low complexity" evidence="1">
    <location>
        <begin position="155"/>
        <end position="171"/>
    </location>
</feature>
<feature type="region of interest" description="Disordered" evidence="1">
    <location>
        <begin position="155"/>
        <end position="180"/>
    </location>
</feature>
<proteinExistence type="predicted"/>
<organism evidence="2 3">
    <name type="scientific">Clostridium cochlearium</name>
    <dbReference type="NCBI Taxonomy" id="1494"/>
    <lineage>
        <taxon>Bacteria</taxon>
        <taxon>Bacillati</taxon>
        <taxon>Bacillota</taxon>
        <taxon>Clostridia</taxon>
        <taxon>Eubacteriales</taxon>
        <taxon>Clostridiaceae</taxon>
        <taxon>Clostridium</taxon>
    </lineage>
</organism>
<evidence type="ECO:0000313" key="3">
    <source>
        <dbReference type="Proteomes" id="UP000198811"/>
    </source>
</evidence>
<evidence type="ECO:0008006" key="4">
    <source>
        <dbReference type="Google" id="ProtNLM"/>
    </source>
</evidence>
<name>A0ABY0QJN8_CLOCO</name>
<dbReference type="Proteomes" id="UP000198811">
    <property type="component" value="Unassembled WGS sequence"/>
</dbReference>
<comment type="caution">
    <text evidence="2">The sequence shown here is derived from an EMBL/GenBank/DDBJ whole genome shotgun (WGS) entry which is preliminary data.</text>
</comment>
<evidence type="ECO:0000256" key="1">
    <source>
        <dbReference type="SAM" id="MobiDB-lite"/>
    </source>
</evidence>
<dbReference type="EMBL" id="FNGL01000003">
    <property type="protein sequence ID" value="SDK98072.1"/>
    <property type="molecule type" value="Genomic_DNA"/>
</dbReference>